<dbReference type="HOGENOM" id="CLU_3387859_0_0_9"/>
<protein>
    <submittedName>
        <fullName evidence="1">Uncharacterized protein</fullName>
    </submittedName>
</protein>
<reference evidence="1 2" key="1">
    <citation type="journal article" date="2004" name="Nucleic Acids Res.">
        <title>The genome sequence of Bacillus cereus ATCC 10987 reveals metabolic adaptations and a large plasmid related to Bacillus anthracis pXO1.</title>
        <authorList>
            <person name="Rasko D.A."/>
            <person name="Ravel J."/>
            <person name="Okstad O.A."/>
            <person name="Helgason E."/>
            <person name="Cer R.Z."/>
            <person name="Jiang L."/>
            <person name="Shores K.A."/>
            <person name="Fouts D.E."/>
            <person name="Tourasse N.J."/>
            <person name="Angiuoli S.V."/>
            <person name="Kolonay J."/>
            <person name="Nelson W.C."/>
            <person name="Kolsto A.-B."/>
            <person name="Fraser C.M."/>
            <person name="Read T.D."/>
        </authorList>
    </citation>
    <scope>NUCLEOTIDE SEQUENCE [LARGE SCALE GENOMIC DNA]</scope>
    <source>
        <strain evidence="2">ATCC 10987 / NRS 248</strain>
    </source>
</reference>
<proteinExistence type="predicted"/>
<dbReference type="KEGG" id="bca:BCE_4878"/>
<name>Q72YZ2_BACC1</name>
<gene>
    <name evidence="1" type="ordered locus">BCE_4878</name>
</gene>
<evidence type="ECO:0000313" key="2">
    <source>
        <dbReference type="Proteomes" id="UP000002527"/>
    </source>
</evidence>
<accession>Q72YZ2</accession>
<organism evidence="1 2">
    <name type="scientific">Bacillus cereus (strain ATCC 10987 / NRS 248)</name>
    <dbReference type="NCBI Taxonomy" id="222523"/>
    <lineage>
        <taxon>Bacteria</taxon>
        <taxon>Bacillati</taxon>
        <taxon>Bacillota</taxon>
        <taxon>Bacilli</taxon>
        <taxon>Bacillales</taxon>
        <taxon>Bacillaceae</taxon>
        <taxon>Bacillus</taxon>
        <taxon>Bacillus cereus group</taxon>
    </lineage>
</organism>
<dbReference type="Proteomes" id="UP000002527">
    <property type="component" value="Chromosome"/>
</dbReference>
<dbReference type="AlphaFoldDB" id="Q72YZ2"/>
<sequence>MLACYSSFLIKMDKIRSMPNIPTSNIGITTSK</sequence>
<evidence type="ECO:0000313" key="1">
    <source>
        <dbReference type="EMBL" id="AAS43779.1"/>
    </source>
</evidence>
<dbReference type="EMBL" id="AE017194">
    <property type="protein sequence ID" value="AAS43779.1"/>
    <property type="molecule type" value="Genomic_DNA"/>
</dbReference>